<evidence type="ECO:0000256" key="3">
    <source>
        <dbReference type="SAM" id="MobiDB-lite"/>
    </source>
</evidence>
<keyword evidence="6" id="KW-1185">Reference proteome</keyword>
<dbReference type="InterPro" id="IPR016166">
    <property type="entry name" value="FAD-bd_PCMH"/>
</dbReference>
<feature type="region of interest" description="Disordered" evidence="3">
    <location>
        <begin position="1"/>
        <end position="33"/>
    </location>
</feature>
<keyword evidence="2" id="KW-0274">FAD</keyword>
<protein>
    <submittedName>
        <fullName evidence="5">FAD-linked oxidase</fullName>
    </submittedName>
</protein>
<dbReference type="OrthoDB" id="9811557at2"/>
<sequence>MGAPYGSGPRRGSAGGSAAGGSPAGGNAPDGNTADKAFAGGSAAVAALRGTGAEIRDAGPGDAVAGVVPRWVALPESTEEVAALMRVCASLDLAAVPTGGGTRLHWGRPPERCDLLVGTRRLDGILEHASGDLVVRTQAGVTAEALAGVLAAAGQELALDVPAGGSTVGGALATAAAGPRRLRYGTARDLLIGITVVLADGTVARSGGKVVKNVAGYDLGKLFTGSYGTLGIITEAAFRLHPVSPVRRWTTARLPGPDSWTAPDGSGRFEAPIGPAGPAGMGDPVGPADTAGPIGPAALASALAAAQTEPSAVELDWAAPSGGVTVSALFEGAAADARAQAVQDLVGACGPWEVAGEAPAWWGEAPGSGVPGEVLLELRVPPASADRALRAVAARGLPARVRGSLASAVLHVALPAETGGPEFAAFVSGVRDDVRPLGGRLTVLAAPPELARRVDPWGPVGALPLMRRVKERFDPGRRMSPGRLAEGL</sequence>
<feature type="domain" description="FAD-binding PCMH-type" evidence="4">
    <location>
        <begin position="64"/>
        <end position="243"/>
    </location>
</feature>
<dbReference type="PANTHER" id="PTHR11748">
    <property type="entry name" value="D-LACTATE DEHYDROGENASE"/>
    <property type="match status" value="1"/>
</dbReference>
<dbReference type="PROSITE" id="PS51387">
    <property type="entry name" value="FAD_PCMH"/>
    <property type="match status" value="1"/>
</dbReference>
<evidence type="ECO:0000256" key="2">
    <source>
        <dbReference type="ARBA" id="ARBA00022827"/>
    </source>
</evidence>
<dbReference type="Gene3D" id="3.30.465.10">
    <property type="match status" value="1"/>
</dbReference>
<dbReference type="InterPro" id="IPR006094">
    <property type="entry name" value="Oxid_FAD_bind_N"/>
</dbReference>
<dbReference type="Proteomes" id="UP000077701">
    <property type="component" value="Unassembled WGS sequence"/>
</dbReference>
<evidence type="ECO:0000259" key="4">
    <source>
        <dbReference type="PROSITE" id="PS51387"/>
    </source>
</evidence>
<gene>
    <name evidence="5" type="ORF">PS9374_02456</name>
</gene>
<feature type="compositionally biased region" description="Low complexity" evidence="3">
    <location>
        <begin position="1"/>
        <end position="12"/>
    </location>
</feature>
<feature type="compositionally biased region" description="Gly residues" evidence="3">
    <location>
        <begin position="13"/>
        <end position="24"/>
    </location>
</feature>
<accession>A0A161LH04</accession>
<dbReference type="InterPro" id="IPR036318">
    <property type="entry name" value="FAD-bd_PCMH-like_sf"/>
</dbReference>
<dbReference type="PANTHER" id="PTHR11748:SF103">
    <property type="entry name" value="GLYCOLATE OXIDASE SUBUNIT GLCE"/>
    <property type="match status" value="1"/>
</dbReference>
<dbReference type="InterPro" id="IPR016169">
    <property type="entry name" value="FAD-bd_PCMH_sub2"/>
</dbReference>
<organism evidence="5 6">
    <name type="scientific">Planomonospora sphaerica</name>
    <dbReference type="NCBI Taxonomy" id="161355"/>
    <lineage>
        <taxon>Bacteria</taxon>
        <taxon>Bacillati</taxon>
        <taxon>Actinomycetota</taxon>
        <taxon>Actinomycetes</taxon>
        <taxon>Streptosporangiales</taxon>
        <taxon>Streptosporangiaceae</taxon>
        <taxon>Planomonospora</taxon>
    </lineage>
</organism>
<dbReference type="GO" id="GO:0003824">
    <property type="term" value="F:catalytic activity"/>
    <property type="evidence" value="ECO:0007669"/>
    <property type="project" value="InterPro"/>
</dbReference>
<dbReference type="STRING" id="161355.PS9374_02456"/>
<comment type="caution">
    <text evidence="5">The sequence shown here is derived from an EMBL/GenBank/DDBJ whole genome shotgun (WGS) entry which is preliminary data.</text>
</comment>
<evidence type="ECO:0000313" key="5">
    <source>
        <dbReference type="EMBL" id="GAT66804.1"/>
    </source>
</evidence>
<name>A0A161LH04_9ACTN</name>
<dbReference type="AlphaFoldDB" id="A0A161LH04"/>
<dbReference type="Pfam" id="PF01565">
    <property type="entry name" value="FAD_binding_4"/>
    <property type="match status" value="1"/>
</dbReference>
<dbReference type="InterPro" id="IPR016164">
    <property type="entry name" value="FAD-linked_Oxase-like_C"/>
</dbReference>
<dbReference type="SUPFAM" id="SSF55103">
    <property type="entry name" value="FAD-linked oxidases, C-terminal domain"/>
    <property type="match status" value="1"/>
</dbReference>
<keyword evidence="1" id="KW-0285">Flavoprotein</keyword>
<reference evidence="5 6" key="1">
    <citation type="journal article" date="2016" name="Genome Announc.">
        <title>Draft Genome Sequence of Planomonospora sphaerica JCM9374, a Rare Actinomycete.</title>
        <authorList>
            <person name="Dohra H."/>
            <person name="Suzuki T."/>
            <person name="Inoue Y."/>
            <person name="Kodani S."/>
        </authorList>
    </citation>
    <scope>NUCLEOTIDE SEQUENCE [LARGE SCALE GENOMIC DNA]</scope>
    <source>
        <strain evidence="5 6">JCM 9374</strain>
    </source>
</reference>
<dbReference type="EMBL" id="BDCX01000005">
    <property type="protein sequence ID" value="GAT66804.1"/>
    <property type="molecule type" value="Genomic_DNA"/>
</dbReference>
<dbReference type="GO" id="GO:0071949">
    <property type="term" value="F:FAD binding"/>
    <property type="evidence" value="ECO:0007669"/>
    <property type="project" value="InterPro"/>
</dbReference>
<evidence type="ECO:0000256" key="1">
    <source>
        <dbReference type="ARBA" id="ARBA00022630"/>
    </source>
</evidence>
<reference evidence="6" key="2">
    <citation type="submission" date="2016-04" db="EMBL/GenBank/DDBJ databases">
        <title>Planomonospora sphaerica JCM9374 whole genome shotgun sequence.</title>
        <authorList>
            <person name="Suzuki T."/>
            <person name="Dohra H."/>
            <person name="Kodani S."/>
        </authorList>
    </citation>
    <scope>NUCLEOTIDE SEQUENCE [LARGE SCALE GENOMIC DNA]</scope>
    <source>
        <strain evidence="6">JCM 9374</strain>
    </source>
</reference>
<evidence type="ECO:0000313" key="6">
    <source>
        <dbReference type="Proteomes" id="UP000077701"/>
    </source>
</evidence>
<dbReference type="RefSeq" id="WP_084008264.1">
    <property type="nucleotide sequence ID" value="NZ_BDCX01000005.1"/>
</dbReference>
<dbReference type="SUPFAM" id="SSF56176">
    <property type="entry name" value="FAD-binding/transporter-associated domain-like"/>
    <property type="match status" value="1"/>
</dbReference>
<proteinExistence type="predicted"/>